<dbReference type="PANTHER" id="PTHR43140:SF1">
    <property type="entry name" value="TYPE I RESTRICTION ENZYME ECOKI SPECIFICITY SUBUNIT"/>
    <property type="match status" value="1"/>
</dbReference>
<dbReference type="RefSeq" id="WP_149927545.1">
    <property type="nucleotide sequence ID" value="NZ_JBJHRG010000010.1"/>
</dbReference>
<keyword evidence="5" id="KW-0255">Endonuclease</keyword>
<keyword evidence="5" id="KW-0540">Nuclease</keyword>
<keyword evidence="5" id="KW-0378">Hydrolase</keyword>
<comment type="similarity">
    <text evidence="1">Belongs to the type-I restriction system S methylase family.</text>
</comment>
<dbReference type="GO" id="GO:0003677">
    <property type="term" value="F:DNA binding"/>
    <property type="evidence" value="ECO:0007669"/>
    <property type="project" value="UniProtKB-KW"/>
</dbReference>
<keyword evidence="2" id="KW-0680">Restriction system</keyword>
<dbReference type="Pfam" id="PF01420">
    <property type="entry name" value="Methylase_S"/>
    <property type="match status" value="2"/>
</dbReference>
<accession>A0AB34BRR2</accession>
<proteinExistence type="inferred from homology"/>
<dbReference type="GO" id="GO:0009307">
    <property type="term" value="P:DNA restriction-modification system"/>
    <property type="evidence" value="ECO:0007669"/>
    <property type="project" value="UniProtKB-KW"/>
</dbReference>
<evidence type="ECO:0000256" key="3">
    <source>
        <dbReference type="ARBA" id="ARBA00023125"/>
    </source>
</evidence>
<name>A0AB34BRR2_9BACE</name>
<protein>
    <submittedName>
        <fullName evidence="5">Restriction endonuclease subunit S</fullName>
    </submittedName>
</protein>
<evidence type="ECO:0000313" key="5">
    <source>
        <dbReference type="EMBL" id="KAA5258375.1"/>
    </source>
</evidence>
<organism evidence="5 6">
    <name type="scientific">Bacteroides finegoldii</name>
    <dbReference type="NCBI Taxonomy" id="338188"/>
    <lineage>
        <taxon>Bacteria</taxon>
        <taxon>Pseudomonadati</taxon>
        <taxon>Bacteroidota</taxon>
        <taxon>Bacteroidia</taxon>
        <taxon>Bacteroidales</taxon>
        <taxon>Bacteroidaceae</taxon>
        <taxon>Bacteroides</taxon>
    </lineage>
</organism>
<dbReference type="GO" id="GO:0004519">
    <property type="term" value="F:endonuclease activity"/>
    <property type="evidence" value="ECO:0007669"/>
    <property type="project" value="UniProtKB-KW"/>
</dbReference>
<keyword evidence="3" id="KW-0238">DNA-binding</keyword>
<dbReference type="PANTHER" id="PTHR43140">
    <property type="entry name" value="TYPE-1 RESTRICTION ENZYME ECOKI SPECIFICITY PROTEIN"/>
    <property type="match status" value="1"/>
</dbReference>
<gene>
    <name evidence="5" type="ORF">F2Z09_08225</name>
</gene>
<dbReference type="InterPro" id="IPR051212">
    <property type="entry name" value="Type-I_RE_S_subunit"/>
</dbReference>
<dbReference type="Proteomes" id="UP000440198">
    <property type="component" value="Unassembled WGS sequence"/>
</dbReference>
<reference evidence="5 6" key="1">
    <citation type="journal article" date="2019" name="Nat. Med.">
        <title>A library of human gut bacterial isolates paired with longitudinal multiomics data enables mechanistic microbiome research.</title>
        <authorList>
            <person name="Poyet M."/>
            <person name="Groussin M."/>
            <person name="Gibbons S.M."/>
            <person name="Avila-Pacheco J."/>
            <person name="Jiang X."/>
            <person name="Kearney S.M."/>
            <person name="Perrotta A.R."/>
            <person name="Berdy B."/>
            <person name="Zhao S."/>
            <person name="Lieberman T.D."/>
            <person name="Swanson P.K."/>
            <person name="Smith M."/>
            <person name="Roesemann S."/>
            <person name="Alexander J.E."/>
            <person name="Rich S.A."/>
            <person name="Livny J."/>
            <person name="Vlamakis H."/>
            <person name="Clish C."/>
            <person name="Bullock K."/>
            <person name="Deik A."/>
            <person name="Scott J."/>
            <person name="Pierce K.A."/>
            <person name="Xavier R.J."/>
            <person name="Alm E.J."/>
        </authorList>
    </citation>
    <scope>NUCLEOTIDE SEQUENCE [LARGE SCALE GENOMIC DNA]</scope>
    <source>
        <strain evidence="5 6">BIOML-A2</strain>
    </source>
</reference>
<evidence type="ECO:0000256" key="2">
    <source>
        <dbReference type="ARBA" id="ARBA00022747"/>
    </source>
</evidence>
<keyword evidence="6" id="KW-1185">Reference proteome</keyword>
<evidence type="ECO:0000259" key="4">
    <source>
        <dbReference type="Pfam" id="PF01420"/>
    </source>
</evidence>
<sequence length="525" mass="59979">MNGKQLKNSILQWAIQGKLVPQDPNDEPASVLLEKIRTEKARLVKEGKIKKDKNESFIFRGDDNSYYEKFLATGEVKCIDEEIPFEIPQGWEWCRLSLLIYPPKYGTSKKSVPSGLLPVLRMGNIQDGEIVFDKLVYSNDLDDNKKLLLQYGDLLFNRTNSAELVGKTAIFRGQRNAIFAGYLILLRPIFINSEYLNLLLNTPYARDYCNEVKTIGVQQCNINAEKISNLLIPVPNLHETVAIVEKVKNIALPIIKYGEFYQKLKHLNRELPIIIRKSILQEAIQGKLVPQIAEEGTARELLEQIKTEKEKLVREGKLKKSALTDSVIFRGDDNKYYEQVGKKCLDITEQIPFETPKNWVWTRLSHIANIYTGNSISETEKKSKFTDVIGRYYIGTKDVDFNNRIIYDNGIAIPKQYEPDFRLAPNNSILMCIEGGSAGRKIAILNQDVCFGNKLCCFSPFVGIGKYMYYYLQSPSFFELFNLNKTGIIGGVSIAKVKEILIPLPPIKEQQRIVAQIEKLFEQLR</sequence>
<comment type="caution">
    <text evidence="5">The sequence shown here is derived from an EMBL/GenBank/DDBJ whole genome shotgun (WGS) entry which is preliminary data.</text>
</comment>
<dbReference type="InterPro" id="IPR000055">
    <property type="entry name" value="Restrct_endonuc_typeI_TRD"/>
</dbReference>
<dbReference type="SUPFAM" id="SSF116734">
    <property type="entry name" value="DNA methylase specificity domain"/>
    <property type="match status" value="2"/>
</dbReference>
<dbReference type="CDD" id="cd17524">
    <property type="entry name" value="RMtype1_S_EcoUTORF5051P-TRD2-CR2_like"/>
    <property type="match status" value="1"/>
</dbReference>
<feature type="domain" description="Type I restriction modification DNA specificity" evidence="4">
    <location>
        <begin position="356"/>
        <end position="522"/>
    </location>
</feature>
<dbReference type="EMBL" id="VWAG01000010">
    <property type="protein sequence ID" value="KAA5258375.1"/>
    <property type="molecule type" value="Genomic_DNA"/>
</dbReference>
<evidence type="ECO:0000313" key="6">
    <source>
        <dbReference type="Proteomes" id="UP000440198"/>
    </source>
</evidence>
<dbReference type="InterPro" id="IPR044946">
    <property type="entry name" value="Restrct_endonuc_typeI_TRD_sf"/>
</dbReference>
<dbReference type="AlphaFoldDB" id="A0AB34BRR2"/>
<dbReference type="Gene3D" id="3.90.220.20">
    <property type="entry name" value="DNA methylase specificity domains"/>
    <property type="match status" value="2"/>
</dbReference>
<feature type="domain" description="Type I restriction modification DNA specificity" evidence="4">
    <location>
        <begin position="114"/>
        <end position="250"/>
    </location>
</feature>
<evidence type="ECO:0000256" key="1">
    <source>
        <dbReference type="ARBA" id="ARBA00010923"/>
    </source>
</evidence>